<evidence type="ECO:0000313" key="1">
    <source>
        <dbReference type="EMBL" id="AJR05007.1"/>
    </source>
</evidence>
<dbReference type="Proteomes" id="UP000032229">
    <property type="component" value="Chromosome"/>
</dbReference>
<proteinExistence type="predicted"/>
<dbReference type="AlphaFoldDB" id="A0A0C5WFP1"/>
<dbReference type="RefSeq" id="WP_044639390.1">
    <property type="nucleotide sequence ID" value="NZ_CP007202.1"/>
</dbReference>
<sequence>MATIKVTKASSVQSIKNQFSKEFSCNIRIYNGAKFADDKMKISDLSKTDNPGGELELGARSRVENVEKYFKENFGIKVQISNADDTKLADNAMTLTQAGKL</sequence>
<reference evidence="1 2" key="1">
    <citation type="submission" date="2014-02" db="EMBL/GenBank/DDBJ databases">
        <authorList>
            <person name="Young C.-C."/>
            <person name="Hameed A."/>
            <person name="Huang H.-C."/>
            <person name="Shahina M."/>
        </authorList>
    </citation>
    <scope>NUCLEOTIDE SEQUENCE [LARGE SCALE GENOMIC DNA]</scope>
    <source>
        <strain evidence="1 2">CC-SAMT-1</strain>
    </source>
</reference>
<dbReference type="HOGENOM" id="CLU_165332_0_0_10"/>
<dbReference type="OrthoDB" id="1444802at2"/>
<gene>
    <name evidence="1" type="ORF">AW14_14540</name>
</gene>
<protein>
    <submittedName>
        <fullName evidence="1">Uncharacterized protein</fullName>
    </submittedName>
</protein>
<organism evidence="1 2">
    <name type="scientific">Siansivirga zeaxanthinifaciens CC-SAMT-1</name>
    <dbReference type="NCBI Taxonomy" id="1454006"/>
    <lineage>
        <taxon>Bacteria</taxon>
        <taxon>Pseudomonadati</taxon>
        <taxon>Bacteroidota</taxon>
        <taxon>Flavobacteriia</taxon>
        <taxon>Flavobacteriales</taxon>
        <taxon>Flavobacteriaceae</taxon>
        <taxon>Siansivirga</taxon>
    </lineage>
</organism>
<name>A0A0C5WFP1_9FLAO</name>
<keyword evidence="2" id="KW-1185">Reference proteome</keyword>
<evidence type="ECO:0000313" key="2">
    <source>
        <dbReference type="Proteomes" id="UP000032229"/>
    </source>
</evidence>
<dbReference type="EMBL" id="CP007202">
    <property type="protein sequence ID" value="AJR05007.1"/>
    <property type="molecule type" value="Genomic_DNA"/>
</dbReference>
<accession>A0A0C5WFP1</accession>
<dbReference type="KEGG" id="sze:AW14_14540"/>